<evidence type="ECO:0000313" key="2">
    <source>
        <dbReference type="Proteomes" id="UP000241447"/>
    </source>
</evidence>
<gene>
    <name evidence="1" type="ORF">DA792_19780</name>
</gene>
<dbReference type="EMBL" id="CP028475">
    <property type="protein sequence ID" value="AVW93044.1"/>
    <property type="molecule type" value="Genomic_DNA"/>
</dbReference>
<dbReference type="KEGG" id="cbak:DA792_19780"/>
<dbReference type="AlphaFoldDB" id="A0A2R4M761"/>
<protein>
    <submittedName>
        <fullName evidence="1">Uncharacterized protein</fullName>
    </submittedName>
</protein>
<reference evidence="1 2" key="1">
    <citation type="submission" date="2018-03" db="EMBL/GenBank/DDBJ databases">
        <title>The Complete Genome of Celeribacter baekdonensis strain LH4, a Thiosulfate-Oxidizing Alphaproteobacterium Isolated from Gulf of Mexico Continental Slope Sediments.</title>
        <authorList>
            <person name="Flood B.E."/>
            <person name="Bailey J.V."/>
            <person name="Leprich D."/>
        </authorList>
    </citation>
    <scope>NUCLEOTIDE SEQUENCE [LARGE SCALE GENOMIC DNA]</scope>
    <source>
        <strain evidence="1 2">LH4</strain>
    </source>
</reference>
<dbReference type="Proteomes" id="UP000241447">
    <property type="component" value="Chromosome"/>
</dbReference>
<accession>A0A2R4M761</accession>
<name>A0A2R4M761_9RHOB</name>
<organism evidence="1 2">
    <name type="scientific">Celeribacter baekdonensis</name>
    <dbReference type="NCBI Taxonomy" id="875171"/>
    <lineage>
        <taxon>Bacteria</taxon>
        <taxon>Pseudomonadati</taxon>
        <taxon>Pseudomonadota</taxon>
        <taxon>Alphaproteobacteria</taxon>
        <taxon>Rhodobacterales</taxon>
        <taxon>Roseobacteraceae</taxon>
        <taxon>Celeribacter</taxon>
    </lineage>
</organism>
<proteinExistence type="predicted"/>
<sequence>MNRSHIYVANLRLLPWSDKLLHVETDLEALRPDLLSTCQNAFQTEAKLDDLKLPTLTEAVKAHPGEKVEWSESFQIGAEKIEIASPVVLSQTATGHAGCDRSIHRKSWKSAQDRKHDFPLLAHRCLFCHTVECAPFASTLLPRADCKRRKPPEGGA</sequence>
<evidence type="ECO:0000313" key="1">
    <source>
        <dbReference type="EMBL" id="AVW93044.1"/>
    </source>
</evidence>